<evidence type="ECO:0000313" key="2">
    <source>
        <dbReference type="EMBL" id="KAA0720559.1"/>
    </source>
</evidence>
<proteinExistence type="predicted"/>
<accession>A0A5A9PHT2</accession>
<feature type="region of interest" description="Disordered" evidence="1">
    <location>
        <begin position="148"/>
        <end position="171"/>
    </location>
</feature>
<evidence type="ECO:0000313" key="3">
    <source>
        <dbReference type="Proteomes" id="UP000324632"/>
    </source>
</evidence>
<gene>
    <name evidence="2" type="ORF">E1301_Tti023712</name>
</gene>
<sequence length="300" mass="34488">MVLLGSASPARKVLERRDLVRWNGLAETFPTTALFCPGSLDHFHRSVSPAWKVLERRESLRWEGRDQGSPGQPPRPAETRAAGAIDDRKYRTRRFGLGKKSAFSGTFLRKVIKFVRKTALFCPGSLDHFHRSVSPAWKVLERRESLRWEGRDQGSPGQPPRPAETRAAGAIDDRKYRTRRFGLGKKSAFSGTFLRKVIKFVRKTALFCPGSLDHFHRSVSPAWKVLERRESLRWEGRDQGSPGQPPRPAETRAAGAIDDRKYRTRRFGLRVFEKMRFFRVNFSNFTGLYLRFSMAHRDEA</sequence>
<feature type="region of interest" description="Disordered" evidence="1">
    <location>
        <begin position="234"/>
        <end position="256"/>
    </location>
</feature>
<dbReference type="AlphaFoldDB" id="A0A5A9PHT2"/>
<dbReference type="EMBL" id="SOYY01000006">
    <property type="protein sequence ID" value="KAA0720559.1"/>
    <property type="molecule type" value="Genomic_DNA"/>
</dbReference>
<name>A0A5A9PHT2_9TELE</name>
<comment type="caution">
    <text evidence="2">The sequence shown here is derived from an EMBL/GenBank/DDBJ whole genome shotgun (WGS) entry which is preliminary data.</text>
</comment>
<evidence type="ECO:0000256" key="1">
    <source>
        <dbReference type="SAM" id="MobiDB-lite"/>
    </source>
</evidence>
<reference evidence="2 3" key="1">
    <citation type="journal article" date="2019" name="Mol. Ecol. Resour.">
        <title>Chromosome-level genome assembly of Triplophysa tibetana, a fish adapted to the harsh high-altitude environment of the Tibetan Plateau.</title>
        <authorList>
            <person name="Yang X."/>
            <person name="Liu H."/>
            <person name="Ma Z."/>
            <person name="Zou Y."/>
            <person name="Zou M."/>
            <person name="Mao Y."/>
            <person name="Li X."/>
            <person name="Wang H."/>
            <person name="Chen T."/>
            <person name="Wang W."/>
            <person name="Yang R."/>
        </authorList>
    </citation>
    <scope>NUCLEOTIDE SEQUENCE [LARGE SCALE GENOMIC DNA]</scope>
    <source>
        <strain evidence="2">TTIB1903HZAU</strain>
        <tissue evidence="2">Muscle</tissue>
    </source>
</reference>
<feature type="region of interest" description="Disordered" evidence="1">
    <location>
        <begin position="62"/>
        <end position="85"/>
    </location>
</feature>
<dbReference type="Proteomes" id="UP000324632">
    <property type="component" value="Chromosome 6"/>
</dbReference>
<protein>
    <submittedName>
        <fullName evidence="2">Uncharacterized protein</fullName>
    </submittedName>
</protein>
<keyword evidence="3" id="KW-1185">Reference proteome</keyword>
<organism evidence="2 3">
    <name type="scientific">Triplophysa tibetana</name>
    <dbReference type="NCBI Taxonomy" id="1572043"/>
    <lineage>
        <taxon>Eukaryota</taxon>
        <taxon>Metazoa</taxon>
        <taxon>Chordata</taxon>
        <taxon>Craniata</taxon>
        <taxon>Vertebrata</taxon>
        <taxon>Euteleostomi</taxon>
        <taxon>Actinopterygii</taxon>
        <taxon>Neopterygii</taxon>
        <taxon>Teleostei</taxon>
        <taxon>Ostariophysi</taxon>
        <taxon>Cypriniformes</taxon>
        <taxon>Nemacheilidae</taxon>
        <taxon>Triplophysa</taxon>
    </lineage>
</organism>